<keyword evidence="4" id="KW-0012">Acyltransferase</keyword>
<dbReference type="EMBL" id="CP006905">
    <property type="protein sequence ID" value="AIY82498.1"/>
    <property type="molecule type" value="Genomic_DNA"/>
</dbReference>
<name>A0A0A7FSF2_9CLOT</name>
<evidence type="ECO:0000256" key="1">
    <source>
        <dbReference type="PIRSR" id="PIRSR620019-1"/>
    </source>
</evidence>
<dbReference type="eggNOG" id="COG0110">
    <property type="taxonomic scope" value="Bacteria"/>
</dbReference>
<dbReference type="InterPro" id="IPR020019">
    <property type="entry name" value="AcTrfase_PglD-like"/>
</dbReference>
<dbReference type="PANTHER" id="PTHR43300:SF7">
    <property type="entry name" value="UDP-N-ACETYLBACILLOSAMINE N-ACETYLTRANSFERASE"/>
    <property type="match status" value="1"/>
</dbReference>
<proteinExistence type="predicted"/>
<dbReference type="InterPro" id="IPR011004">
    <property type="entry name" value="Trimer_LpxA-like_sf"/>
</dbReference>
<feature type="active site" description="Proton acceptor" evidence="1">
    <location>
        <position position="138"/>
    </location>
</feature>
<dbReference type="SUPFAM" id="SSF51161">
    <property type="entry name" value="Trimeric LpxA-like enzymes"/>
    <property type="match status" value="1"/>
</dbReference>
<protein>
    <submittedName>
        <fullName evidence="4">Sugar O-acyltransferase, sialic acid O-acetyltransferase NeuD family protein</fullName>
    </submittedName>
</protein>
<feature type="site" description="Increases basicity of active site His" evidence="1">
    <location>
        <position position="139"/>
    </location>
</feature>
<evidence type="ECO:0000256" key="2">
    <source>
        <dbReference type="PIRSR" id="PIRSR620019-2"/>
    </source>
</evidence>
<dbReference type="HOGENOM" id="CLU_081811_1_1_9"/>
<dbReference type="Pfam" id="PF17836">
    <property type="entry name" value="PglD_N"/>
    <property type="match status" value="1"/>
</dbReference>
<dbReference type="GO" id="GO:0016746">
    <property type="term" value="F:acyltransferase activity"/>
    <property type="evidence" value="ECO:0007669"/>
    <property type="project" value="UniProtKB-KW"/>
</dbReference>
<reference evidence="4 5" key="1">
    <citation type="journal article" date="2015" name="Infect. Genet. Evol.">
        <title>Genomic sequences of six botulinum neurotoxin-producing strains representing three clostridial species illustrate the mobility and diversity of botulinum neurotoxin genes.</title>
        <authorList>
            <person name="Smith T.J."/>
            <person name="Hill K.K."/>
            <person name="Xie G."/>
            <person name="Foley B.T."/>
            <person name="Williamson C.H."/>
            <person name="Foster J.T."/>
            <person name="Johnson S.L."/>
            <person name="Chertkov O."/>
            <person name="Teshima H."/>
            <person name="Gibbons H.S."/>
            <person name="Johnsky L.A."/>
            <person name="Karavis M.A."/>
            <person name="Smith L.A."/>
        </authorList>
    </citation>
    <scope>NUCLEOTIDE SEQUENCE [LARGE SCALE GENOMIC DNA]</scope>
    <source>
        <strain evidence="4">Sullivan</strain>
    </source>
</reference>
<feature type="domain" description="PglD N-terminal" evidence="3">
    <location>
        <begin position="3"/>
        <end position="83"/>
    </location>
</feature>
<gene>
    <name evidence="4" type="ORF">U729_537</name>
</gene>
<dbReference type="PANTHER" id="PTHR43300">
    <property type="entry name" value="ACETYLTRANSFERASE"/>
    <property type="match status" value="1"/>
</dbReference>
<keyword evidence="4" id="KW-0808">Transferase</keyword>
<organism evidence="4 5">
    <name type="scientific">Clostridium baratii str. Sullivan</name>
    <dbReference type="NCBI Taxonomy" id="1415775"/>
    <lineage>
        <taxon>Bacteria</taxon>
        <taxon>Bacillati</taxon>
        <taxon>Bacillota</taxon>
        <taxon>Clostridia</taxon>
        <taxon>Eubacteriales</taxon>
        <taxon>Clostridiaceae</taxon>
        <taxon>Clostridium</taxon>
    </lineage>
</organism>
<keyword evidence="5" id="KW-1185">Reference proteome</keyword>
<dbReference type="InterPro" id="IPR041561">
    <property type="entry name" value="PglD_N"/>
</dbReference>
<dbReference type="CDD" id="cd03360">
    <property type="entry name" value="LbH_AT_putative"/>
    <property type="match status" value="1"/>
</dbReference>
<dbReference type="Proteomes" id="UP000030635">
    <property type="component" value="Chromosome"/>
</dbReference>
<accession>A0A0A7FSF2</accession>
<dbReference type="OrthoDB" id="9801456at2"/>
<dbReference type="InterPro" id="IPR050179">
    <property type="entry name" value="Trans_hexapeptide_repeat"/>
</dbReference>
<dbReference type="Gene3D" id="2.160.10.10">
    <property type="entry name" value="Hexapeptide repeat proteins"/>
    <property type="match status" value="1"/>
</dbReference>
<dbReference type="KEGG" id="cbv:U729_537"/>
<feature type="binding site" evidence="2">
    <location>
        <position position="72"/>
    </location>
    <ligand>
        <name>substrate</name>
    </ligand>
</feature>
<dbReference type="AlphaFoldDB" id="A0A0A7FSF2"/>
<dbReference type="Gene3D" id="3.40.50.20">
    <property type="match status" value="1"/>
</dbReference>
<dbReference type="RefSeq" id="WP_039311398.1">
    <property type="nucleotide sequence ID" value="NZ_CP006905.1"/>
</dbReference>
<dbReference type="NCBIfam" id="TIGR03570">
    <property type="entry name" value="NeuD_NnaD"/>
    <property type="match status" value="1"/>
</dbReference>
<evidence type="ECO:0000313" key="5">
    <source>
        <dbReference type="Proteomes" id="UP000030635"/>
    </source>
</evidence>
<evidence type="ECO:0000313" key="4">
    <source>
        <dbReference type="EMBL" id="AIY82498.1"/>
    </source>
</evidence>
<evidence type="ECO:0000259" key="3">
    <source>
        <dbReference type="Pfam" id="PF17836"/>
    </source>
</evidence>
<sequence>MKDIVIIGAGGFGREVAWLIDDINEVEKSWNLLGFIDENEDTHGKVLNGYRVLGGFEYLENKSDIYYVCAIGNAKLRKKIIEEKCQYLKSATLIHPSVIMSKFNEIGDGTIICADSILTVNTNVGKHVIINLDCTIGHDTKVNDYVTIYPSVNISGNCLIEECVEIGTGTQIIQGKKIGEGSIIGAGSVVVKEIENNCIAVGAPAKKIKDV</sequence>